<gene>
    <name evidence="3" type="ORF">SAY86_018124</name>
</gene>
<evidence type="ECO:0000256" key="1">
    <source>
        <dbReference type="RuleBase" id="RU369089"/>
    </source>
</evidence>
<dbReference type="GO" id="GO:0006325">
    <property type="term" value="P:chromatin organization"/>
    <property type="evidence" value="ECO:0007669"/>
    <property type="project" value="UniProtKB-UniRule"/>
</dbReference>
<evidence type="ECO:0000259" key="2">
    <source>
        <dbReference type="Pfam" id="PF12165"/>
    </source>
</evidence>
<comment type="subunit">
    <text evidence="1">Interacts with H3K4me3 and to a lesser extent with H3K4me2.</text>
</comment>
<accession>A0AAN7LMV7</accession>
<dbReference type="GO" id="GO:0042393">
    <property type="term" value="F:histone binding"/>
    <property type="evidence" value="ECO:0007669"/>
    <property type="project" value="UniProtKB-UniRule"/>
</dbReference>
<keyword evidence="1" id="KW-0805">Transcription regulation</keyword>
<dbReference type="PANTHER" id="PTHR12321:SF60">
    <property type="entry name" value="PHD FINGER PROTEIN ALFIN-LIKE 6"/>
    <property type="match status" value="1"/>
</dbReference>
<dbReference type="InterPro" id="IPR021998">
    <property type="entry name" value="Alfin_N"/>
</dbReference>
<dbReference type="Pfam" id="PF12165">
    <property type="entry name" value="Alfin"/>
    <property type="match status" value="1"/>
</dbReference>
<keyword evidence="1" id="KW-0863">Zinc-finger</keyword>
<dbReference type="AlphaFoldDB" id="A0AAN7LMV7"/>
<comment type="domain">
    <text evidence="1">The PHD-type zinc finger mediates the binding to H3K4me3.</text>
</comment>
<keyword evidence="1" id="KW-0539">Nucleus</keyword>
<dbReference type="PANTHER" id="PTHR12321">
    <property type="entry name" value="CPG BINDING PROTEIN"/>
    <property type="match status" value="1"/>
</dbReference>
<dbReference type="EMBL" id="JAXQNO010000014">
    <property type="protein sequence ID" value="KAK4783756.1"/>
    <property type="molecule type" value="Genomic_DNA"/>
</dbReference>
<comment type="caution">
    <text evidence="3">The sequence shown here is derived from an EMBL/GenBank/DDBJ whole genome shotgun (WGS) entry which is preliminary data.</text>
</comment>
<comment type="function">
    <text evidence="1">Histone-binding component that specifically recognizes H3 tails trimethylated on 'Lys-4' (H3K4me3), which mark transcription start sites of virtually all active genes.</text>
</comment>
<proteinExistence type="inferred from homology"/>
<reference evidence="3 4" key="1">
    <citation type="journal article" date="2023" name="Hortic Res">
        <title>Pangenome of water caltrop reveals structural variations and asymmetric subgenome divergence after allopolyploidization.</title>
        <authorList>
            <person name="Zhang X."/>
            <person name="Chen Y."/>
            <person name="Wang L."/>
            <person name="Yuan Y."/>
            <person name="Fang M."/>
            <person name="Shi L."/>
            <person name="Lu R."/>
            <person name="Comes H.P."/>
            <person name="Ma Y."/>
            <person name="Chen Y."/>
            <person name="Huang G."/>
            <person name="Zhou Y."/>
            <person name="Zheng Z."/>
            <person name="Qiu Y."/>
        </authorList>
    </citation>
    <scope>NUCLEOTIDE SEQUENCE [LARGE SCALE GENOMIC DNA]</scope>
    <source>
        <strain evidence="3">F231</strain>
    </source>
</reference>
<comment type="similarity">
    <text evidence="1">Belongs to the Alfin family.</text>
</comment>
<feature type="domain" description="Alfin N-terminal" evidence="2">
    <location>
        <begin position="11"/>
        <end position="50"/>
    </location>
</feature>
<dbReference type="Proteomes" id="UP001346149">
    <property type="component" value="Unassembled WGS sequence"/>
</dbReference>
<protein>
    <recommendedName>
        <fullName evidence="1">PHD finger protein ALFIN-LIKE</fullName>
    </recommendedName>
</protein>
<name>A0AAN7LMV7_TRANT</name>
<dbReference type="GO" id="GO:0008270">
    <property type="term" value="F:zinc ion binding"/>
    <property type="evidence" value="ECO:0007669"/>
    <property type="project" value="UniProtKB-KW"/>
</dbReference>
<sequence length="77" mass="8590">MEGTQHAVPRTVEDVFIDLKGRRAGLIRALTTDVEKFYQLCDPGASSTSLLTAYILEKFLLVLGCYFDANLNPHETD</sequence>
<keyword evidence="4" id="KW-1185">Reference proteome</keyword>
<dbReference type="GO" id="GO:0005634">
    <property type="term" value="C:nucleus"/>
    <property type="evidence" value="ECO:0007669"/>
    <property type="project" value="UniProtKB-SubCell"/>
</dbReference>
<evidence type="ECO:0000313" key="4">
    <source>
        <dbReference type="Proteomes" id="UP001346149"/>
    </source>
</evidence>
<dbReference type="GO" id="GO:0003712">
    <property type="term" value="F:transcription coregulator activity"/>
    <property type="evidence" value="ECO:0007669"/>
    <property type="project" value="TreeGrafter"/>
</dbReference>
<keyword evidence="1" id="KW-0479">Metal-binding</keyword>
<dbReference type="GO" id="GO:0000976">
    <property type="term" value="F:transcription cis-regulatory region binding"/>
    <property type="evidence" value="ECO:0007669"/>
    <property type="project" value="TreeGrafter"/>
</dbReference>
<dbReference type="GO" id="GO:0006355">
    <property type="term" value="P:regulation of DNA-templated transcription"/>
    <property type="evidence" value="ECO:0007669"/>
    <property type="project" value="UniProtKB-UniRule"/>
</dbReference>
<comment type="subcellular location">
    <subcellularLocation>
        <location evidence="1">Nucleus</location>
    </subcellularLocation>
</comment>
<keyword evidence="1" id="KW-0804">Transcription</keyword>
<dbReference type="InterPro" id="IPR045104">
    <property type="entry name" value="Alfin"/>
</dbReference>
<keyword evidence="1" id="KW-0156">Chromatin regulator</keyword>
<evidence type="ECO:0000313" key="3">
    <source>
        <dbReference type="EMBL" id="KAK4783756.1"/>
    </source>
</evidence>
<keyword evidence="1" id="KW-0862">Zinc</keyword>
<organism evidence="3 4">
    <name type="scientific">Trapa natans</name>
    <name type="common">Water chestnut</name>
    <dbReference type="NCBI Taxonomy" id="22666"/>
    <lineage>
        <taxon>Eukaryota</taxon>
        <taxon>Viridiplantae</taxon>
        <taxon>Streptophyta</taxon>
        <taxon>Embryophyta</taxon>
        <taxon>Tracheophyta</taxon>
        <taxon>Spermatophyta</taxon>
        <taxon>Magnoliopsida</taxon>
        <taxon>eudicotyledons</taxon>
        <taxon>Gunneridae</taxon>
        <taxon>Pentapetalae</taxon>
        <taxon>rosids</taxon>
        <taxon>malvids</taxon>
        <taxon>Myrtales</taxon>
        <taxon>Lythraceae</taxon>
        <taxon>Trapa</taxon>
    </lineage>
</organism>